<evidence type="ECO:0000313" key="2">
    <source>
        <dbReference type="EMBL" id="KAJ7303348.1"/>
    </source>
</evidence>
<protein>
    <submittedName>
        <fullName evidence="2">Uncharacterized protein</fullName>
    </submittedName>
</protein>
<gene>
    <name evidence="2" type="ORF">JRQ81_012291</name>
</gene>
<evidence type="ECO:0000256" key="1">
    <source>
        <dbReference type="SAM" id="MobiDB-lite"/>
    </source>
</evidence>
<dbReference type="Proteomes" id="UP001142489">
    <property type="component" value="Unassembled WGS sequence"/>
</dbReference>
<dbReference type="AlphaFoldDB" id="A0A9Q0X5N9"/>
<comment type="caution">
    <text evidence="2">The sequence shown here is derived from an EMBL/GenBank/DDBJ whole genome shotgun (WGS) entry which is preliminary data.</text>
</comment>
<evidence type="ECO:0000313" key="3">
    <source>
        <dbReference type="Proteomes" id="UP001142489"/>
    </source>
</evidence>
<feature type="compositionally biased region" description="Basic residues" evidence="1">
    <location>
        <begin position="153"/>
        <end position="166"/>
    </location>
</feature>
<keyword evidence="3" id="KW-1185">Reference proteome</keyword>
<name>A0A9Q0X5N9_9SAUR</name>
<feature type="region of interest" description="Disordered" evidence="1">
    <location>
        <begin position="85"/>
        <end position="195"/>
    </location>
</feature>
<organism evidence="2 3">
    <name type="scientific">Phrynocephalus forsythii</name>
    <dbReference type="NCBI Taxonomy" id="171643"/>
    <lineage>
        <taxon>Eukaryota</taxon>
        <taxon>Metazoa</taxon>
        <taxon>Chordata</taxon>
        <taxon>Craniata</taxon>
        <taxon>Vertebrata</taxon>
        <taxon>Euteleostomi</taxon>
        <taxon>Lepidosauria</taxon>
        <taxon>Squamata</taxon>
        <taxon>Bifurcata</taxon>
        <taxon>Unidentata</taxon>
        <taxon>Episquamata</taxon>
        <taxon>Toxicofera</taxon>
        <taxon>Iguania</taxon>
        <taxon>Acrodonta</taxon>
        <taxon>Agamidae</taxon>
        <taxon>Agaminae</taxon>
        <taxon>Phrynocephalus</taxon>
    </lineage>
</organism>
<accession>A0A9Q0X5N9</accession>
<proteinExistence type="predicted"/>
<feature type="compositionally biased region" description="Low complexity" evidence="1">
    <location>
        <begin position="172"/>
        <end position="188"/>
    </location>
</feature>
<reference evidence="2" key="1">
    <citation type="journal article" date="2023" name="DNA Res.">
        <title>Chromosome-level genome assembly of Phrynocephalus forsythii using third-generation DNA sequencing and Hi-C analysis.</title>
        <authorList>
            <person name="Qi Y."/>
            <person name="Zhao W."/>
            <person name="Zhao Y."/>
            <person name="Niu C."/>
            <person name="Cao S."/>
            <person name="Zhang Y."/>
        </authorList>
    </citation>
    <scope>NUCLEOTIDE SEQUENCE</scope>
    <source>
        <tissue evidence="2">Muscle</tissue>
    </source>
</reference>
<sequence>MAMAPTSSLLDAQTLPATQEDNWVQQFAEQDALAREMPLSPVMSTGLPPGQMVLDMDMTTLGSNPLAHLQSMHTASMPLAPPRYHAAEESTAPRRQTAEHRSIVPKGRPQTSAKTEGRDSTSSMSPSPHRRRSKHRHAKRRRRRGSSSSTTLPRRHKGKHPNKSRRQFQVVSCSSDSDSSITGSSSSTPRAKRHRRECKCSETCPLVPSGNMQSQWIQIASPFLLQWIFLQIQLLPLLHKHDFLTPLHPWIVL</sequence>
<feature type="compositionally biased region" description="Basic residues" evidence="1">
    <location>
        <begin position="128"/>
        <end position="145"/>
    </location>
</feature>
<dbReference type="EMBL" id="JAPFRF010000024">
    <property type="protein sequence ID" value="KAJ7303348.1"/>
    <property type="molecule type" value="Genomic_DNA"/>
</dbReference>
<feature type="compositionally biased region" description="Basic and acidic residues" evidence="1">
    <location>
        <begin position="85"/>
        <end position="102"/>
    </location>
</feature>